<dbReference type="RefSeq" id="WP_011396181.1">
    <property type="nucleotide sequence ID" value="NC_007645.1"/>
</dbReference>
<dbReference type="STRING" id="349521.HCH_02289"/>
<proteinExistence type="predicted"/>
<reference evidence="1 2" key="1">
    <citation type="journal article" date="2005" name="Nucleic Acids Res.">
        <title>Genomic blueprint of Hahella chejuensis, a marine microbe producing an algicidal agent.</title>
        <authorList>
            <person name="Jeong H."/>
            <person name="Yim J.H."/>
            <person name="Lee C."/>
            <person name="Choi S.-H."/>
            <person name="Park Y.K."/>
            <person name="Yoon S.H."/>
            <person name="Hur C.-G."/>
            <person name="Kang H.-Y."/>
            <person name="Kim D."/>
            <person name="Lee H.H."/>
            <person name="Park K.H."/>
            <person name="Park S.-H."/>
            <person name="Park H.-S."/>
            <person name="Lee H.K."/>
            <person name="Oh T.K."/>
            <person name="Kim J.F."/>
        </authorList>
    </citation>
    <scope>NUCLEOTIDE SEQUENCE [LARGE SCALE GENOMIC DNA]</scope>
    <source>
        <strain evidence="1 2">KCTC 2396</strain>
    </source>
</reference>
<dbReference type="OrthoDB" id="5298591at2"/>
<dbReference type="AlphaFoldDB" id="Q2SJR2"/>
<dbReference type="Proteomes" id="UP000000238">
    <property type="component" value="Chromosome"/>
</dbReference>
<dbReference type="KEGG" id="hch:HCH_02289"/>
<dbReference type="InterPro" id="IPR007411">
    <property type="entry name" value="EpmC"/>
</dbReference>
<sequence length="91" mass="10213">MAHFARVEVKRQALEWLLADACGVKFFISFDHLDGQGAAGEEAFKAAVHEQARRYLQEGAPPRDQQLLDCFLDACIGRENFGLSLFTLDKL</sequence>
<keyword evidence="2" id="KW-1185">Reference proteome</keyword>
<dbReference type="Pfam" id="PF04315">
    <property type="entry name" value="EpmC"/>
    <property type="match status" value="1"/>
</dbReference>
<gene>
    <name evidence="1" type="ordered locus">HCH_02289</name>
</gene>
<organism evidence="1 2">
    <name type="scientific">Hahella chejuensis (strain KCTC 2396)</name>
    <dbReference type="NCBI Taxonomy" id="349521"/>
    <lineage>
        <taxon>Bacteria</taxon>
        <taxon>Pseudomonadati</taxon>
        <taxon>Pseudomonadota</taxon>
        <taxon>Gammaproteobacteria</taxon>
        <taxon>Oceanospirillales</taxon>
        <taxon>Hahellaceae</taxon>
        <taxon>Hahella</taxon>
    </lineage>
</organism>
<evidence type="ECO:0000313" key="1">
    <source>
        <dbReference type="EMBL" id="ABC29112.1"/>
    </source>
</evidence>
<evidence type="ECO:0000313" key="2">
    <source>
        <dbReference type="Proteomes" id="UP000000238"/>
    </source>
</evidence>
<dbReference type="eggNOG" id="COG3101">
    <property type="taxonomic scope" value="Bacteria"/>
</dbReference>
<protein>
    <submittedName>
        <fullName evidence="1">Uncharacterized protein conserved in bacteria</fullName>
    </submittedName>
</protein>
<accession>Q2SJR2</accession>
<dbReference type="HOGENOM" id="CLU_2422842_0_0_6"/>
<dbReference type="EMBL" id="CP000155">
    <property type="protein sequence ID" value="ABC29112.1"/>
    <property type="molecule type" value="Genomic_DNA"/>
</dbReference>
<name>Q2SJR2_HAHCH</name>